<evidence type="ECO:0000313" key="3">
    <source>
        <dbReference type="Proteomes" id="UP000324800"/>
    </source>
</evidence>
<dbReference type="AlphaFoldDB" id="A0A5J4S164"/>
<accession>A0A5J4S164</accession>
<organism evidence="2 3">
    <name type="scientific">Streblomastix strix</name>
    <dbReference type="NCBI Taxonomy" id="222440"/>
    <lineage>
        <taxon>Eukaryota</taxon>
        <taxon>Metamonada</taxon>
        <taxon>Preaxostyla</taxon>
        <taxon>Oxymonadida</taxon>
        <taxon>Streblomastigidae</taxon>
        <taxon>Streblomastix</taxon>
    </lineage>
</organism>
<evidence type="ECO:0000256" key="1">
    <source>
        <dbReference type="SAM" id="Phobius"/>
    </source>
</evidence>
<sequence>GSQPNYIQLNPLVAFAIPYRRDDGLTVNTLSSVLLISHQPALVVFIAVVSHPKYNAEQLLQFPIQIPLLNVLQFRPIGLTYIILFIIPPFPKSQVIGIYVALDTVVTTFYVNISVILLVQQVLQSDTTIVRELVDSILTYAEQIADVPDPV</sequence>
<dbReference type="Proteomes" id="UP000324800">
    <property type="component" value="Unassembled WGS sequence"/>
</dbReference>
<name>A0A5J4S164_9EUKA</name>
<feature type="transmembrane region" description="Helical" evidence="1">
    <location>
        <begin position="30"/>
        <end position="50"/>
    </location>
</feature>
<feature type="transmembrane region" description="Helical" evidence="1">
    <location>
        <begin position="71"/>
        <end position="90"/>
    </location>
</feature>
<evidence type="ECO:0000313" key="2">
    <source>
        <dbReference type="EMBL" id="KAA6339518.1"/>
    </source>
</evidence>
<gene>
    <name evidence="2" type="ORF">EZS28_052608</name>
</gene>
<feature type="non-terminal residue" evidence="2">
    <location>
        <position position="1"/>
    </location>
</feature>
<keyword evidence="1" id="KW-0812">Transmembrane</keyword>
<protein>
    <submittedName>
        <fullName evidence="2">Uncharacterized protein</fullName>
    </submittedName>
</protein>
<dbReference type="EMBL" id="SNRW01041079">
    <property type="protein sequence ID" value="KAA6339518.1"/>
    <property type="molecule type" value="Genomic_DNA"/>
</dbReference>
<comment type="caution">
    <text evidence="2">The sequence shown here is derived from an EMBL/GenBank/DDBJ whole genome shotgun (WGS) entry which is preliminary data.</text>
</comment>
<keyword evidence="1" id="KW-1133">Transmembrane helix</keyword>
<keyword evidence="1" id="KW-0472">Membrane</keyword>
<feature type="transmembrane region" description="Helical" evidence="1">
    <location>
        <begin position="96"/>
        <end position="119"/>
    </location>
</feature>
<reference evidence="2 3" key="1">
    <citation type="submission" date="2019-03" db="EMBL/GenBank/DDBJ databases">
        <title>Single cell metagenomics reveals metabolic interactions within the superorganism composed of flagellate Streblomastix strix and complex community of Bacteroidetes bacteria on its surface.</title>
        <authorList>
            <person name="Treitli S.C."/>
            <person name="Kolisko M."/>
            <person name="Husnik F."/>
            <person name="Keeling P."/>
            <person name="Hampl V."/>
        </authorList>
    </citation>
    <scope>NUCLEOTIDE SEQUENCE [LARGE SCALE GENOMIC DNA]</scope>
    <source>
        <strain evidence="2">ST1C</strain>
    </source>
</reference>
<proteinExistence type="predicted"/>